<feature type="region of interest" description="Disordered" evidence="5">
    <location>
        <begin position="91"/>
        <end position="152"/>
    </location>
</feature>
<dbReference type="SUPFAM" id="SSF47473">
    <property type="entry name" value="EF-hand"/>
    <property type="match status" value="1"/>
</dbReference>
<feature type="compositionally biased region" description="Acidic residues" evidence="5">
    <location>
        <begin position="266"/>
        <end position="285"/>
    </location>
</feature>
<evidence type="ECO:0000256" key="1">
    <source>
        <dbReference type="ARBA" id="ARBA00022468"/>
    </source>
</evidence>
<evidence type="ECO:0000256" key="4">
    <source>
        <dbReference type="ARBA" id="ARBA00022837"/>
    </source>
</evidence>
<dbReference type="PANTHER" id="PTHR24113">
    <property type="entry name" value="RAN GTPASE-ACTIVATING PROTEIN 1"/>
    <property type="match status" value="1"/>
</dbReference>
<protein>
    <submittedName>
        <fullName evidence="8">Leucine-rich repeat-containing protein 74A</fullName>
    </submittedName>
</protein>
<feature type="region of interest" description="Disordered" evidence="5">
    <location>
        <begin position="266"/>
        <end position="295"/>
    </location>
</feature>
<keyword evidence="3" id="KW-0677">Repeat</keyword>
<reference evidence="8" key="1">
    <citation type="submission" date="2025-08" db="UniProtKB">
        <authorList>
            <consortium name="RefSeq"/>
        </authorList>
    </citation>
    <scope>IDENTIFICATION</scope>
</reference>
<dbReference type="InterPro" id="IPR018247">
    <property type="entry name" value="EF_Hand_1_Ca_BS"/>
</dbReference>
<dbReference type="SMART" id="SM00368">
    <property type="entry name" value="LRR_RI"/>
    <property type="match status" value="8"/>
</dbReference>
<dbReference type="Proteomes" id="UP000694888">
    <property type="component" value="Unplaced"/>
</dbReference>
<feature type="domain" description="EF-hand" evidence="6">
    <location>
        <begin position="740"/>
        <end position="775"/>
    </location>
</feature>
<feature type="region of interest" description="Disordered" evidence="5">
    <location>
        <begin position="808"/>
        <end position="846"/>
    </location>
</feature>
<feature type="compositionally biased region" description="Basic and acidic residues" evidence="5">
    <location>
        <begin position="27"/>
        <end position="41"/>
    </location>
</feature>
<gene>
    <name evidence="8" type="primary">LOC101851762</name>
</gene>
<evidence type="ECO:0000256" key="5">
    <source>
        <dbReference type="SAM" id="MobiDB-lite"/>
    </source>
</evidence>
<feature type="compositionally biased region" description="Basic and acidic residues" evidence="5">
    <location>
        <begin position="286"/>
        <end position="295"/>
    </location>
</feature>
<dbReference type="GeneID" id="101851762"/>
<dbReference type="PROSITE" id="PS00018">
    <property type="entry name" value="EF_HAND_1"/>
    <property type="match status" value="1"/>
</dbReference>
<dbReference type="Gene3D" id="1.10.238.10">
    <property type="entry name" value="EF-hand"/>
    <property type="match status" value="1"/>
</dbReference>
<dbReference type="RefSeq" id="XP_035827959.1">
    <property type="nucleotide sequence ID" value="XM_035972066.1"/>
</dbReference>
<dbReference type="CDD" id="cd00051">
    <property type="entry name" value="EFh"/>
    <property type="match status" value="1"/>
</dbReference>
<dbReference type="InterPro" id="IPR027038">
    <property type="entry name" value="RanGap"/>
</dbReference>
<keyword evidence="7" id="KW-1185">Reference proteome</keyword>
<feature type="compositionally biased region" description="Acidic residues" evidence="5">
    <location>
        <begin position="329"/>
        <end position="343"/>
    </location>
</feature>
<dbReference type="Gene3D" id="3.80.10.10">
    <property type="entry name" value="Ribonuclease Inhibitor"/>
    <property type="match status" value="2"/>
</dbReference>
<dbReference type="InterPro" id="IPR011992">
    <property type="entry name" value="EF-hand-dom_pair"/>
</dbReference>
<sequence length="846" mass="94458">MDPTEQNQTQDSLRTPRPSISVVDTTETEHSEITEEPEGQRRKSKMSVKNKLPNISEEEQADENNNSPDHQLPTIGRNFLVTHTSDNWKIRKAMKEAELQHKADTQATPPIPTKKKKKKDKEKKSPSEQKENLGILSPRKEQLPPPTFSNLSPLANRRLSADDVILSRHRLSVGGLLEKLDKKEKAILSNFDVAPQSLSALISPRDALQIPLRRQTQGPESLEVKVPDSKFPNGGRFLDAISEQINQEGDIYDVDLYDLKEEDLLYDDDEGFPDDDDDFADDEPKEDGGVNGKEDVRSLGNAFLELEEESSGFLETPSQESKPRRPSEEFDTDLSDASSEDEGGGAGGASPNRAKNRLLKTYKTACAKCRLKGNATFLRQCGKACIDLRHRMLTCKDAKPIAIALVSDKRTSTLDLSDNPLGPLGTSCIAEMLYANRTILELNLSKTGPGREGLTALSQTLPHNPVLKRLYLDSNKLQQQDGEILAQIITSCPELSELDLNDNNLGFQGCRQIARALGSGKARINHLNLQYNNIRTDSAVHIALSLAKNTYLRTLNLAWNGFGFDGCRALAVSLKANKTLKELDLTCNRLGIKALGYLIKGLTSNSTLSCIRVASNPLTTEGAKALVVAITEHKDSGLSDIDLRDIPVDEEFLELARKLREKKVIRVEHDSTIHMGTTDQAREYDGNELDRFDPVTVLFEYMKKDNLRVIDLFQFFDVRKRDKLSKSDLRNGVNMLMIPFTEHALDVIMKTVDKDKDGYISLDEMMKGNRANDRAVKLRRIKANRKRKPDKGLEDLWKLLVELIAKRKAQNEKRSQNESNSRAMQAGGGGPGRRGSMMVAKQKANK</sequence>
<keyword evidence="2" id="KW-0433">Leucine-rich repeat</keyword>
<accession>A0ABM1VZW6</accession>
<evidence type="ECO:0000256" key="2">
    <source>
        <dbReference type="ARBA" id="ARBA00022614"/>
    </source>
</evidence>
<feature type="region of interest" description="Disordered" evidence="5">
    <location>
        <begin position="308"/>
        <end position="354"/>
    </location>
</feature>
<keyword evidence="1" id="KW-0343">GTPase activation</keyword>
<feature type="compositionally biased region" description="Basic and acidic residues" evidence="5">
    <location>
        <begin position="91"/>
        <end position="104"/>
    </location>
</feature>
<dbReference type="PROSITE" id="PS50222">
    <property type="entry name" value="EF_HAND_2"/>
    <property type="match status" value="1"/>
</dbReference>
<evidence type="ECO:0000256" key="3">
    <source>
        <dbReference type="ARBA" id="ARBA00022737"/>
    </source>
</evidence>
<evidence type="ECO:0000313" key="8">
    <source>
        <dbReference type="RefSeq" id="XP_035827959.1"/>
    </source>
</evidence>
<dbReference type="Pfam" id="PF13499">
    <property type="entry name" value="EF-hand_7"/>
    <property type="match status" value="1"/>
</dbReference>
<dbReference type="InterPro" id="IPR032675">
    <property type="entry name" value="LRR_dom_sf"/>
</dbReference>
<feature type="compositionally biased region" description="Polar residues" evidence="5">
    <location>
        <begin position="1"/>
        <end position="13"/>
    </location>
</feature>
<dbReference type="InterPro" id="IPR002048">
    <property type="entry name" value="EF_hand_dom"/>
</dbReference>
<dbReference type="Pfam" id="PF13516">
    <property type="entry name" value="LRR_6"/>
    <property type="match status" value="3"/>
</dbReference>
<keyword evidence="4" id="KW-0106">Calcium</keyword>
<organism evidence="7 8">
    <name type="scientific">Aplysia californica</name>
    <name type="common">California sea hare</name>
    <dbReference type="NCBI Taxonomy" id="6500"/>
    <lineage>
        <taxon>Eukaryota</taxon>
        <taxon>Metazoa</taxon>
        <taxon>Spiralia</taxon>
        <taxon>Lophotrochozoa</taxon>
        <taxon>Mollusca</taxon>
        <taxon>Gastropoda</taxon>
        <taxon>Heterobranchia</taxon>
        <taxon>Euthyneura</taxon>
        <taxon>Tectipleura</taxon>
        <taxon>Aplysiida</taxon>
        <taxon>Aplysioidea</taxon>
        <taxon>Aplysiidae</taxon>
        <taxon>Aplysia</taxon>
    </lineage>
</organism>
<evidence type="ECO:0000313" key="7">
    <source>
        <dbReference type="Proteomes" id="UP000694888"/>
    </source>
</evidence>
<feature type="compositionally biased region" description="Basic and acidic residues" evidence="5">
    <location>
        <begin position="122"/>
        <end position="131"/>
    </location>
</feature>
<dbReference type="SUPFAM" id="SSF52047">
    <property type="entry name" value="RNI-like"/>
    <property type="match status" value="1"/>
</dbReference>
<dbReference type="InterPro" id="IPR001611">
    <property type="entry name" value="Leu-rich_rpt"/>
</dbReference>
<dbReference type="PANTHER" id="PTHR24113:SF12">
    <property type="entry name" value="RAN GTPASE-ACTIVATING PROTEIN 1"/>
    <property type="match status" value="1"/>
</dbReference>
<feature type="region of interest" description="Disordered" evidence="5">
    <location>
        <begin position="1"/>
        <end position="78"/>
    </location>
</feature>
<evidence type="ECO:0000259" key="6">
    <source>
        <dbReference type="PROSITE" id="PS50222"/>
    </source>
</evidence>
<proteinExistence type="predicted"/>
<name>A0ABM1VZW6_APLCA</name>